<dbReference type="SUPFAM" id="SSF53335">
    <property type="entry name" value="S-adenosyl-L-methionine-dependent methyltransferases"/>
    <property type="match status" value="1"/>
</dbReference>
<dbReference type="CDD" id="cd02440">
    <property type="entry name" value="AdoMet_MTases"/>
    <property type="match status" value="1"/>
</dbReference>
<sequence length="312" mass="34957">MESAPCPFSGSREFTPLLQVPDRFNLHGNSWQLVRCNTSGLVMLNPRPAPDEMAAHYPAESYDPFLNQTNSRSLRDKAYLTISNLLLAGKARMVMKGISKPAVETQMLEVGCSTGRLLVRIHKDFSIPAENLWGIEPNQNTASAAHAAGLVHVTETELPDSDFDCRFDRIVFWHALEHLHRIGENLDKAHELLDANGQLIIALPNIQSHDARRYGANWIALDAPRHLYHFTPDTLEALLNRHGFEMIEIGRWIPDTLYNVWYSEKLNREINGKTFGIGGIARAALRTSGSFVVGRDPKRASSIVVRAARMRG</sequence>
<comment type="caution">
    <text evidence="1">The sequence shown here is derived from an EMBL/GenBank/DDBJ whole genome shotgun (WGS) entry which is preliminary data.</text>
</comment>
<evidence type="ECO:0000313" key="1">
    <source>
        <dbReference type="EMBL" id="HHE33245.1"/>
    </source>
</evidence>
<proteinExistence type="predicted"/>
<reference evidence="1" key="1">
    <citation type="journal article" date="2020" name="mSystems">
        <title>Genome- and Community-Level Interaction Insights into Carbon Utilization and Element Cycling Functions of Hydrothermarchaeota in Hydrothermal Sediment.</title>
        <authorList>
            <person name="Zhou Z."/>
            <person name="Liu Y."/>
            <person name="Xu W."/>
            <person name="Pan J."/>
            <person name="Luo Z.H."/>
            <person name="Li M."/>
        </authorList>
    </citation>
    <scope>NUCLEOTIDE SEQUENCE [LARGE SCALE GENOMIC DNA]</scope>
    <source>
        <strain evidence="1">HyVt-633</strain>
    </source>
</reference>
<keyword evidence="1" id="KW-0489">Methyltransferase</keyword>
<organism evidence="1">
    <name type="scientific">Chlorobaculum parvum</name>
    <dbReference type="NCBI Taxonomy" id="274539"/>
    <lineage>
        <taxon>Bacteria</taxon>
        <taxon>Pseudomonadati</taxon>
        <taxon>Chlorobiota</taxon>
        <taxon>Chlorobiia</taxon>
        <taxon>Chlorobiales</taxon>
        <taxon>Chlorobiaceae</taxon>
        <taxon>Chlorobaculum</taxon>
    </lineage>
</organism>
<dbReference type="EMBL" id="DRSQ01000249">
    <property type="protein sequence ID" value="HHE33245.1"/>
    <property type="molecule type" value="Genomic_DNA"/>
</dbReference>
<dbReference type="GO" id="GO:0008168">
    <property type="term" value="F:methyltransferase activity"/>
    <property type="evidence" value="ECO:0007669"/>
    <property type="project" value="UniProtKB-KW"/>
</dbReference>
<protein>
    <submittedName>
        <fullName evidence="1">Class I SAM-dependent methyltransferase</fullName>
    </submittedName>
</protein>
<dbReference type="AlphaFoldDB" id="A0A7C5HKH0"/>
<accession>A0A7C5HKH0</accession>
<keyword evidence="1" id="KW-0808">Transferase</keyword>
<gene>
    <name evidence="1" type="ORF">ENL07_11705</name>
</gene>
<dbReference type="Pfam" id="PF13489">
    <property type="entry name" value="Methyltransf_23"/>
    <property type="match status" value="1"/>
</dbReference>
<dbReference type="PANTHER" id="PTHR43861">
    <property type="entry name" value="TRANS-ACONITATE 2-METHYLTRANSFERASE-RELATED"/>
    <property type="match status" value="1"/>
</dbReference>
<dbReference type="PANTHER" id="PTHR43861:SF6">
    <property type="entry name" value="METHYLTRANSFERASE TYPE 11"/>
    <property type="match status" value="1"/>
</dbReference>
<dbReference type="InterPro" id="IPR029063">
    <property type="entry name" value="SAM-dependent_MTases_sf"/>
</dbReference>
<dbReference type="Proteomes" id="UP000886058">
    <property type="component" value="Unassembled WGS sequence"/>
</dbReference>
<name>A0A7C5HKH0_9CHLB</name>
<dbReference type="GO" id="GO:0032259">
    <property type="term" value="P:methylation"/>
    <property type="evidence" value="ECO:0007669"/>
    <property type="project" value="UniProtKB-KW"/>
</dbReference>
<dbReference type="Gene3D" id="3.40.50.150">
    <property type="entry name" value="Vaccinia Virus protein VP39"/>
    <property type="match status" value="1"/>
</dbReference>